<protein>
    <submittedName>
        <fullName evidence="1">Uncharacterized protein</fullName>
    </submittedName>
</protein>
<evidence type="ECO:0000313" key="2">
    <source>
        <dbReference type="Proteomes" id="UP000244855"/>
    </source>
</evidence>
<name>A0A2V1DCB2_9PLEO</name>
<gene>
    <name evidence="1" type="ORF">DM02DRAFT_141732</name>
</gene>
<accession>A0A2V1DCB2</accession>
<evidence type="ECO:0000313" key="1">
    <source>
        <dbReference type="EMBL" id="PVH95698.1"/>
    </source>
</evidence>
<dbReference type="Proteomes" id="UP000244855">
    <property type="component" value="Unassembled WGS sequence"/>
</dbReference>
<reference evidence="1 2" key="1">
    <citation type="journal article" date="2018" name="Sci. Rep.">
        <title>Comparative genomics provides insights into the lifestyle and reveals functional heterogeneity of dark septate endophytic fungi.</title>
        <authorList>
            <person name="Knapp D.G."/>
            <person name="Nemeth J.B."/>
            <person name="Barry K."/>
            <person name="Hainaut M."/>
            <person name="Henrissat B."/>
            <person name="Johnson J."/>
            <person name="Kuo A."/>
            <person name="Lim J.H.P."/>
            <person name="Lipzen A."/>
            <person name="Nolan M."/>
            <person name="Ohm R.A."/>
            <person name="Tamas L."/>
            <person name="Grigoriev I.V."/>
            <person name="Spatafora J.W."/>
            <person name="Nagy L.G."/>
            <person name="Kovacs G.M."/>
        </authorList>
    </citation>
    <scope>NUCLEOTIDE SEQUENCE [LARGE SCALE GENOMIC DNA]</scope>
    <source>
        <strain evidence="1 2">DSE2036</strain>
    </source>
</reference>
<dbReference type="AlphaFoldDB" id="A0A2V1DCB2"/>
<organism evidence="1 2">
    <name type="scientific">Periconia macrospinosa</name>
    <dbReference type="NCBI Taxonomy" id="97972"/>
    <lineage>
        <taxon>Eukaryota</taxon>
        <taxon>Fungi</taxon>
        <taxon>Dikarya</taxon>
        <taxon>Ascomycota</taxon>
        <taxon>Pezizomycotina</taxon>
        <taxon>Dothideomycetes</taxon>
        <taxon>Pleosporomycetidae</taxon>
        <taxon>Pleosporales</taxon>
        <taxon>Massarineae</taxon>
        <taxon>Periconiaceae</taxon>
        <taxon>Periconia</taxon>
    </lineage>
</organism>
<proteinExistence type="predicted"/>
<keyword evidence="2" id="KW-1185">Reference proteome</keyword>
<sequence length="108" mass="11502">MSSPARRRQFSCVPAAAGIAAGVKLHCATNLKHGRNVAWCGIGAKPASSSLKHFMAKHVPFPICNLCSRCKLLICRDSCDAATTPVTFELSSGSAFNLLSFYLCVVVD</sequence>
<dbReference type="EMBL" id="KZ805487">
    <property type="protein sequence ID" value="PVH95698.1"/>
    <property type="molecule type" value="Genomic_DNA"/>
</dbReference>